<reference evidence="2 3" key="1">
    <citation type="submission" date="2020-08" db="EMBL/GenBank/DDBJ databases">
        <title>Genomic Encyclopedia of Type Strains, Phase IV (KMG-IV): sequencing the most valuable type-strain genomes for metagenomic binning, comparative biology and taxonomic classification.</title>
        <authorList>
            <person name="Goeker M."/>
        </authorList>
    </citation>
    <scope>NUCLEOTIDE SEQUENCE [LARGE SCALE GENOMIC DNA]</scope>
    <source>
        <strain evidence="2 3">DSM 105074</strain>
    </source>
</reference>
<keyword evidence="2" id="KW-0489">Methyltransferase</keyword>
<protein>
    <submittedName>
        <fullName evidence="2">SAM-dependent methyltransferase</fullName>
    </submittedName>
</protein>
<sequence length="195" mass="22470">MAFFTKIKNLFNRKVLRRDRDRLNYQYETGRWGTLGDLEELSRFSVIAGYAQFLKPQGRILEIGAGEGYLQQRFDASRYSLYYSTDVSDVAVAKGKGHENEKTRYLVADMNTYVPDTDFDCIIINEAIYYGGSVDKVLGRLARYLRQDGIFIVSVNGDARNEPWRRMVNESTFPRIDQTVVQCTRNTFTITVLGK</sequence>
<dbReference type="EMBL" id="JACHGF010000014">
    <property type="protein sequence ID" value="MBB5287153.1"/>
    <property type="molecule type" value="Genomic_DNA"/>
</dbReference>
<evidence type="ECO:0000313" key="3">
    <source>
        <dbReference type="Proteomes" id="UP000557307"/>
    </source>
</evidence>
<dbReference type="SUPFAM" id="SSF53335">
    <property type="entry name" value="S-adenosyl-L-methionine-dependent methyltransferases"/>
    <property type="match status" value="1"/>
</dbReference>
<dbReference type="AlphaFoldDB" id="A0A840U0Q8"/>
<dbReference type="GO" id="GO:0008168">
    <property type="term" value="F:methyltransferase activity"/>
    <property type="evidence" value="ECO:0007669"/>
    <property type="project" value="UniProtKB-KW"/>
</dbReference>
<evidence type="ECO:0000259" key="1">
    <source>
        <dbReference type="Pfam" id="PF08241"/>
    </source>
</evidence>
<organism evidence="2 3">
    <name type="scientific">Rhabdobacter roseus</name>
    <dbReference type="NCBI Taxonomy" id="1655419"/>
    <lineage>
        <taxon>Bacteria</taxon>
        <taxon>Pseudomonadati</taxon>
        <taxon>Bacteroidota</taxon>
        <taxon>Cytophagia</taxon>
        <taxon>Cytophagales</taxon>
        <taxon>Cytophagaceae</taxon>
        <taxon>Rhabdobacter</taxon>
    </lineage>
</organism>
<evidence type="ECO:0000313" key="2">
    <source>
        <dbReference type="EMBL" id="MBB5287153.1"/>
    </source>
</evidence>
<dbReference type="CDD" id="cd02440">
    <property type="entry name" value="AdoMet_MTases"/>
    <property type="match status" value="1"/>
</dbReference>
<dbReference type="Proteomes" id="UP000557307">
    <property type="component" value="Unassembled WGS sequence"/>
</dbReference>
<keyword evidence="3" id="KW-1185">Reference proteome</keyword>
<dbReference type="InterPro" id="IPR013216">
    <property type="entry name" value="Methyltransf_11"/>
</dbReference>
<dbReference type="InterPro" id="IPR029063">
    <property type="entry name" value="SAM-dependent_MTases_sf"/>
</dbReference>
<dbReference type="Pfam" id="PF08241">
    <property type="entry name" value="Methyltransf_11"/>
    <property type="match status" value="1"/>
</dbReference>
<feature type="domain" description="Methyltransferase type 11" evidence="1">
    <location>
        <begin position="61"/>
        <end position="153"/>
    </location>
</feature>
<dbReference type="RefSeq" id="WP_184178972.1">
    <property type="nucleotide sequence ID" value="NZ_JACHGF010000014.1"/>
</dbReference>
<accession>A0A840U0Q8</accession>
<name>A0A840U0Q8_9BACT</name>
<dbReference type="Gene3D" id="3.40.50.150">
    <property type="entry name" value="Vaccinia Virus protein VP39"/>
    <property type="match status" value="1"/>
</dbReference>
<proteinExistence type="predicted"/>
<dbReference type="GO" id="GO:0032259">
    <property type="term" value="P:methylation"/>
    <property type="evidence" value="ECO:0007669"/>
    <property type="project" value="UniProtKB-KW"/>
</dbReference>
<comment type="caution">
    <text evidence="2">The sequence shown here is derived from an EMBL/GenBank/DDBJ whole genome shotgun (WGS) entry which is preliminary data.</text>
</comment>
<gene>
    <name evidence="2" type="ORF">HNQ92_005315</name>
</gene>
<keyword evidence="2" id="KW-0808">Transferase</keyword>